<comment type="caution">
    <text evidence="5">The sequence shown here is derived from an EMBL/GenBank/DDBJ whole genome shotgun (WGS) entry which is preliminary data.</text>
</comment>
<proteinExistence type="predicted"/>
<dbReference type="EMBL" id="RYZW01000031">
    <property type="protein sequence ID" value="TDZ61437.1"/>
    <property type="molecule type" value="Genomic_DNA"/>
</dbReference>
<evidence type="ECO:0000256" key="1">
    <source>
        <dbReference type="ARBA" id="ARBA00022801"/>
    </source>
</evidence>
<evidence type="ECO:0000313" key="6">
    <source>
        <dbReference type="Proteomes" id="UP000295703"/>
    </source>
</evidence>
<dbReference type="Pfam" id="PF02129">
    <property type="entry name" value="Peptidase_S15"/>
    <property type="match status" value="1"/>
</dbReference>
<evidence type="ECO:0000313" key="5">
    <source>
        <dbReference type="EMBL" id="TDZ61437.1"/>
    </source>
</evidence>
<dbReference type="Pfam" id="PF08530">
    <property type="entry name" value="PepX_C"/>
    <property type="match status" value="1"/>
</dbReference>
<keyword evidence="6" id="KW-1185">Reference proteome</keyword>
<accession>A0A4R8RH50</accession>
<organism evidence="5 6">
    <name type="scientific">Colletotrichum trifolii</name>
    <dbReference type="NCBI Taxonomy" id="5466"/>
    <lineage>
        <taxon>Eukaryota</taxon>
        <taxon>Fungi</taxon>
        <taxon>Dikarya</taxon>
        <taxon>Ascomycota</taxon>
        <taxon>Pezizomycotina</taxon>
        <taxon>Sordariomycetes</taxon>
        <taxon>Hypocreomycetidae</taxon>
        <taxon>Glomerellales</taxon>
        <taxon>Glomerellaceae</taxon>
        <taxon>Colletotrichum</taxon>
        <taxon>Colletotrichum orbiculare species complex</taxon>
    </lineage>
</organism>
<feature type="domain" description="Xaa-Pro dipeptidyl-peptidase C-terminal" evidence="4">
    <location>
        <begin position="241"/>
        <end position="404"/>
    </location>
</feature>
<gene>
    <name evidence="5" type="primary">cocE-2</name>
    <name evidence="5" type="ORF">CTRI78_v004372</name>
</gene>
<dbReference type="Proteomes" id="UP000295703">
    <property type="component" value="Unassembled WGS sequence"/>
</dbReference>
<dbReference type="Gene3D" id="3.40.50.1820">
    <property type="entry name" value="alpha/beta hydrolase"/>
    <property type="match status" value="1"/>
</dbReference>
<dbReference type="InterPro" id="IPR000383">
    <property type="entry name" value="Xaa-Pro-like_dom"/>
</dbReference>
<dbReference type="NCBIfam" id="TIGR00976">
    <property type="entry name" value="CocE_NonD"/>
    <property type="match status" value="1"/>
</dbReference>
<dbReference type="SUPFAM" id="SSF53474">
    <property type="entry name" value="alpha/beta-Hydrolases"/>
    <property type="match status" value="1"/>
</dbReference>
<reference evidence="5 6" key="1">
    <citation type="submission" date="2018-12" db="EMBL/GenBank/DDBJ databases">
        <title>Genome sequence and assembly of Colletotrichum trifolii.</title>
        <authorList>
            <person name="Gan P."/>
            <person name="Shirasu K."/>
        </authorList>
    </citation>
    <scope>NUCLEOTIDE SEQUENCE [LARGE SCALE GENOMIC DNA]</scope>
    <source>
        <strain evidence="5 6">543-2</strain>
    </source>
</reference>
<feature type="domain" description="Xaa-Pro dipeptidyl-peptidase-like" evidence="3">
    <location>
        <begin position="46"/>
        <end position="216"/>
    </location>
</feature>
<feature type="compositionally biased region" description="Basic and acidic residues" evidence="2">
    <location>
        <begin position="393"/>
        <end position="404"/>
    </location>
</feature>
<keyword evidence="1" id="KW-0378">Hydrolase</keyword>
<evidence type="ECO:0000256" key="2">
    <source>
        <dbReference type="SAM" id="MobiDB-lite"/>
    </source>
</evidence>
<dbReference type="Gene3D" id="2.60.120.260">
    <property type="entry name" value="Galactose-binding domain-like"/>
    <property type="match status" value="1"/>
</dbReference>
<dbReference type="PANTHER" id="PTHR43056:SF10">
    <property type="entry name" value="COCE_NOND FAMILY, PUTATIVE (AFU_ORTHOLOGUE AFUA_7G00600)-RELATED"/>
    <property type="match status" value="1"/>
</dbReference>
<dbReference type="PANTHER" id="PTHR43056">
    <property type="entry name" value="PEPTIDASE S9 PROLYL OLIGOPEPTIDASE"/>
    <property type="match status" value="1"/>
</dbReference>
<evidence type="ECO:0000259" key="3">
    <source>
        <dbReference type="Pfam" id="PF02129"/>
    </source>
</evidence>
<dbReference type="InterPro" id="IPR013736">
    <property type="entry name" value="Xaa-Pro_dipept_C"/>
</dbReference>
<dbReference type="STRING" id="5466.A0A4R8RH50"/>
<dbReference type="GO" id="GO:0008239">
    <property type="term" value="F:dipeptidyl-peptidase activity"/>
    <property type="evidence" value="ECO:0007669"/>
    <property type="project" value="InterPro"/>
</dbReference>
<protein>
    <submittedName>
        <fullName evidence="5">Cocaine esterase</fullName>
    </submittedName>
</protein>
<dbReference type="AlphaFoldDB" id="A0A4R8RH50"/>
<evidence type="ECO:0000259" key="4">
    <source>
        <dbReference type="Pfam" id="PF08530"/>
    </source>
</evidence>
<name>A0A4R8RH50_COLTR</name>
<dbReference type="InterPro" id="IPR029058">
    <property type="entry name" value="AB_hydrolase_fold"/>
</dbReference>
<feature type="region of interest" description="Disordered" evidence="2">
    <location>
        <begin position="383"/>
        <end position="404"/>
    </location>
</feature>
<dbReference type="InterPro" id="IPR005674">
    <property type="entry name" value="CocE/Ser_esterase"/>
</dbReference>
<sequence>MGSTIQIPMEPLSAPITVGWKHPHPDSRPLSGDILVEHDVAITVRDGTTLYADVLRPNSSTKVHALIYWFPFGKGFNGLASLNYKTPWNLGVPPGTLSGLEKFEAPDPADWVPRGYAIFNVDARGAFDSGGTMVIMGTQEAQDGYDTIEAVAGMEWCTGKVGLAGNSHLAFAQWLIAALRPPSLAAIAPWEGCGDLYREHDARYGSHSRLEWYDLWGNAQAKDELFGFFDHYLKGENTGREKTPKVRMALMRFGNKVPQAIENIVGEDFPPKRTEYRQFYLGNNGSLQTRAAEKATSTSYDATSDESASFTHTFNETTRIMGLSKAKTDKDGNQMANLNISWGGIPVQSSDEFKPEQQTEVVLYKGSVGILRTSHRAIDEAKSMHPHWPYHPHQKEDKVEPGQV</sequence>
<dbReference type="InterPro" id="IPR050585">
    <property type="entry name" value="Xaa-Pro_dipeptidyl-ppase/CocE"/>
</dbReference>